<reference evidence="19 20" key="1">
    <citation type="submission" date="2019-06" db="EMBL/GenBank/DDBJ databases">
        <authorList>
            <person name="Jo Y."/>
            <person name="Cho W.K."/>
        </authorList>
    </citation>
    <scope>NUCLEOTIDE SEQUENCE [LARGE SCALE GENOMIC DNA]</scope>
    <source>
        <strain evidence="19">G48</strain>
    </source>
</reference>
<keyword evidence="14" id="KW-0511">Multifunctional enzyme</keyword>
<evidence type="ECO:0000256" key="12">
    <source>
        <dbReference type="ARBA" id="ARBA00023124"/>
    </source>
</evidence>
<dbReference type="EMBL" id="MN059431">
    <property type="protein sequence ID" value="QED45320.1"/>
    <property type="molecule type" value="Genomic_DNA"/>
</dbReference>
<protein>
    <submittedName>
        <fullName evidence="19">Rep</fullName>
    </submittedName>
</protein>
<evidence type="ECO:0000256" key="1">
    <source>
        <dbReference type="ARBA" id="ARBA00001936"/>
    </source>
</evidence>
<comment type="cofactor">
    <cofactor evidence="1">
        <name>Mn(2+)</name>
        <dbReference type="ChEBI" id="CHEBI:29035"/>
    </cofactor>
</comment>
<dbReference type="GO" id="GO:0004519">
    <property type="term" value="F:endonuclease activity"/>
    <property type="evidence" value="ECO:0007669"/>
    <property type="project" value="UniProtKB-KW"/>
</dbReference>
<keyword evidence="8" id="KW-0479">Metal-binding</keyword>
<keyword evidence="11" id="KW-0378">Hydrolase</keyword>
<keyword evidence="10" id="KW-0255">Endonuclease</keyword>
<dbReference type="RefSeq" id="YP_010798356.1">
    <property type="nucleotide sequence ID" value="NC_076422.1"/>
</dbReference>
<evidence type="ECO:0000256" key="11">
    <source>
        <dbReference type="ARBA" id="ARBA00022801"/>
    </source>
</evidence>
<keyword evidence="6" id="KW-0235">DNA replication</keyword>
<dbReference type="Pfam" id="PF02407">
    <property type="entry name" value="Viral_Rep"/>
    <property type="match status" value="1"/>
</dbReference>
<dbReference type="GO" id="GO:0003677">
    <property type="term" value="F:DNA binding"/>
    <property type="evidence" value="ECO:0007669"/>
    <property type="project" value="UniProtKB-KW"/>
</dbReference>
<dbReference type="PROSITE" id="PS52020">
    <property type="entry name" value="CRESS_DNA_REP"/>
    <property type="match status" value="1"/>
</dbReference>
<dbReference type="GO" id="GO:0000166">
    <property type="term" value="F:nucleotide binding"/>
    <property type="evidence" value="ECO:0007669"/>
    <property type="project" value="UniProtKB-KW"/>
</dbReference>
<keyword evidence="13" id="KW-0238">DNA-binding</keyword>
<dbReference type="GO" id="GO:0016779">
    <property type="term" value="F:nucleotidyltransferase activity"/>
    <property type="evidence" value="ECO:0007669"/>
    <property type="project" value="UniProtKB-KW"/>
</dbReference>
<dbReference type="KEGG" id="vg:80536520"/>
<evidence type="ECO:0000256" key="17">
    <source>
        <dbReference type="ARBA" id="ARBA00049943"/>
    </source>
</evidence>
<proteinExistence type="inferred from homology"/>
<evidence type="ECO:0000256" key="13">
    <source>
        <dbReference type="ARBA" id="ARBA00023125"/>
    </source>
</evidence>
<evidence type="ECO:0000313" key="19">
    <source>
        <dbReference type="EMBL" id="QED45320.1"/>
    </source>
</evidence>
<dbReference type="GO" id="GO:0046872">
    <property type="term" value="F:metal ion binding"/>
    <property type="evidence" value="ECO:0007669"/>
    <property type="project" value="UniProtKB-KW"/>
</dbReference>
<evidence type="ECO:0000313" key="20">
    <source>
        <dbReference type="Proteomes" id="UP000678670"/>
    </source>
</evidence>
<evidence type="ECO:0000256" key="8">
    <source>
        <dbReference type="ARBA" id="ARBA00022723"/>
    </source>
</evidence>
<dbReference type="Proteomes" id="UP000678670">
    <property type="component" value="Segment"/>
</dbReference>
<dbReference type="Gene3D" id="3.40.1310.20">
    <property type="match status" value="1"/>
</dbReference>
<evidence type="ECO:0000256" key="16">
    <source>
        <dbReference type="ARBA" id="ARBA00049360"/>
    </source>
</evidence>
<keyword evidence="5" id="KW-0548">Nucleotidyltransferase</keyword>
<evidence type="ECO:0000256" key="2">
    <source>
        <dbReference type="ARBA" id="ARBA00004147"/>
    </source>
</evidence>
<feature type="domain" description="CRESS-DNA virus Rep endonuclease" evidence="18">
    <location>
        <begin position="5"/>
        <end position="100"/>
    </location>
</feature>
<dbReference type="GO" id="GO:0003723">
    <property type="term" value="F:RNA binding"/>
    <property type="evidence" value="ECO:0007669"/>
    <property type="project" value="InterPro"/>
</dbReference>
<dbReference type="Pfam" id="PF00910">
    <property type="entry name" value="RNA_helicase"/>
    <property type="match status" value="1"/>
</dbReference>
<evidence type="ECO:0000256" key="6">
    <source>
        <dbReference type="ARBA" id="ARBA00022705"/>
    </source>
</evidence>
<comment type="subcellular location">
    <subcellularLocation>
        <location evidence="2">Host nucleus</location>
    </subcellularLocation>
</comment>
<keyword evidence="9" id="KW-0547">Nucleotide-binding</keyword>
<comment type="subunit">
    <text evidence="15">Homooligomer. Rep binds to repeated DNA motifs (iterons).</text>
</comment>
<keyword evidence="7" id="KW-0540">Nuclease</keyword>
<dbReference type="GO" id="GO:0006260">
    <property type="term" value="P:DNA replication"/>
    <property type="evidence" value="ECO:0007669"/>
    <property type="project" value="UniProtKB-KW"/>
</dbReference>
<sequence length="284" mass="33135">MRESIMAKALWCFTLNFSGEVPILSWSDRVQYAIWQHEKVSHDHLQGFLQLKKKATMSTVKKMIGGNPHVEPAIGSAEDAAEYCRKPESRVSGPWEYGYLLKKGSNKRSLMEKYLEDPGNMELEEPGKARRCRARIDLKNFEENYQIPVFDREWQKELEQELFVGPNDRDIIWAYGPKGGEGKTTWAKAQLKKGWFYTRGGKKDDVTYSYIEDPTRHVVFDIPRDMQEYCNYSLIEMLKDRIIISNKYEPITNCQLSYIHVIVLANFLPDVTKISEDRIKIIYC</sequence>
<evidence type="ECO:0000256" key="10">
    <source>
        <dbReference type="ARBA" id="ARBA00022759"/>
    </source>
</evidence>
<comment type="catalytic activity">
    <reaction evidence="16">
        <text>ATP + H2O = ADP + phosphate + H(+)</text>
        <dbReference type="Rhea" id="RHEA:13065"/>
        <dbReference type="ChEBI" id="CHEBI:15377"/>
        <dbReference type="ChEBI" id="CHEBI:15378"/>
        <dbReference type="ChEBI" id="CHEBI:30616"/>
        <dbReference type="ChEBI" id="CHEBI:43474"/>
        <dbReference type="ChEBI" id="CHEBI:456216"/>
    </reaction>
</comment>
<dbReference type="GO" id="GO:0016787">
    <property type="term" value="F:hydrolase activity"/>
    <property type="evidence" value="ECO:0007669"/>
    <property type="project" value="UniProtKB-KW"/>
</dbReference>
<evidence type="ECO:0000256" key="14">
    <source>
        <dbReference type="ARBA" id="ARBA00023268"/>
    </source>
</evidence>
<keyword evidence="12" id="KW-0190">Covalent protein-DNA linkage</keyword>
<comment type="similarity">
    <text evidence="3">Belongs to the nanoviridea/circoviridae replication-associated protein family.</text>
</comment>
<dbReference type="InterPro" id="IPR049912">
    <property type="entry name" value="CRESS_DNA_REP"/>
</dbReference>
<name>A0A6M2YZI8_MVDC1</name>
<evidence type="ECO:0000256" key="15">
    <source>
        <dbReference type="ARBA" id="ARBA00046883"/>
    </source>
</evidence>
<evidence type="ECO:0000256" key="3">
    <source>
        <dbReference type="ARBA" id="ARBA00006649"/>
    </source>
</evidence>
<accession>A0A6M2YZI8</accession>
<evidence type="ECO:0000256" key="4">
    <source>
        <dbReference type="ARBA" id="ARBA00022679"/>
    </source>
</evidence>
<evidence type="ECO:0000256" key="9">
    <source>
        <dbReference type="ARBA" id="ARBA00022741"/>
    </source>
</evidence>
<dbReference type="InterPro" id="IPR000605">
    <property type="entry name" value="Helicase_SF3_ssDNA/RNA_vir"/>
</dbReference>
<keyword evidence="4" id="KW-0808">Transferase</keyword>
<evidence type="ECO:0000259" key="18">
    <source>
        <dbReference type="PROSITE" id="PS52020"/>
    </source>
</evidence>
<comment type="function">
    <text evidence="17">Initiates and terminates the replication only of its own subviral DNA molecule. The closed circular ssDNA genome is first converted to a superhelical dsDNA. Rep binds a specific hairpin at the genome origin of replication. Introduces an endonucleolytic nick within the intergenic region of the genome, thereby initiating the rolling circle replication (RCR). Following cleavage, binds covalently to the 5'-phosphate of DNA as a tyrosyl ester. The cleavage gives rise to a free 3'-OH that serves as a primer for the cellular DNA polymerase. The polymerase synthesizes the (+) strand DNA by rolling circle mechanism. After one round of replication, a Rep-catalyzed nucleotidyl transfer reaction releases a circular single-stranded virus genome, thereby terminating the replication. Displays origin-specific DNA cleavage, nucleotidyl transferase, ATPase and helicase activities.</text>
</comment>
<dbReference type="GO" id="GO:0042025">
    <property type="term" value="C:host cell nucleus"/>
    <property type="evidence" value="ECO:0007669"/>
    <property type="project" value="UniProtKB-SubCell"/>
</dbReference>
<evidence type="ECO:0000256" key="7">
    <source>
        <dbReference type="ARBA" id="ARBA00022722"/>
    </source>
</evidence>
<keyword evidence="20" id="KW-1185">Reference proteome</keyword>
<dbReference type="GeneID" id="80536520"/>
<dbReference type="GO" id="GO:0003724">
    <property type="term" value="F:RNA helicase activity"/>
    <property type="evidence" value="ECO:0007669"/>
    <property type="project" value="InterPro"/>
</dbReference>
<gene>
    <name evidence="19" type="primary">ORF1</name>
</gene>
<evidence type="ECO:0000256" key="5">
    <source>
        <dbReference type="ARBA" id="ARBA00022695"/>
    </source>
</evidence>
<organism evidence="19 20">
    <name type="scientific">Milk vetch dwarf C1 alphasatellite</name>
    <name type="common">MVDC1A</name>
    <dbReference type="NCBI Taxonomy" id="1455651"/>
    <lineage>
        <taxon>Viruses</taxon>
        <taxon>Viruses incertae sedis</taxon>
        <taxon>Alphasatellitidae</taxon>
        <taxon>Nanoalphasatellitinae</taxon>
        <taxon>Mivedwarsatellite</taxon>
        <taxon>Mivedwarsatellite astragali</taxon>
    </lineage>
</organism>